<proteinExistence type="predicted"/>
<dbReference type="EMBL" id="ADBV01013282">
    <property type="protein sequence ID" value="EJW73859.1"/>
    <property type="molecule type" value="Genomic_DNA"/>
</dbReference>
<sequence>NDDCKFHHSDGQFLNSFTICFTLMNNSMLNNNSGINGNNDDVTAMDTWEDRRISITLQYGSLKEVLVLERSDNPQVNVG</sequence>
<protein>
    <submittedName>
        <fullName evidence="1">Uncharacterized protein</fullName>
    </submittedName>
</protein>
<organism evidence="1 2">
    <name type="scientific">Wuchereria bancrofti</name>
    <dbReference type="NCBI Taxonomy" id="6293"/>
    <lineage>
        <taxon>Eukaryota</taxon>
        <taxon>Metazoa</taxon>
        <taxon>Ecdysozoa</taxon>
        <taxon>Nematoda</taxon>
        <taxon>Chromadorea</taxon>
        <taxon>Rhabditida</taxon>
        <taxon>Spirurina</taxon>
        <taxon>Spiruromorpha</taxon>
        <taxon>Filarioidea</taxon>
        <taxon>Onchocercidae</taxon>
        <taxon>Wuchereria</taxon>
    </lineage>
</organism>
<dbReference type="AlphaFoldDB" id="J9EEI5"/>
<evidence type="ECO:0000313" key="1">
    <source>
        <dbReference type="EMBL" id="EJW73859.1"/>
    </source>
</evidence>
<reference evidence="2" key="1">
    <citation type="submission" date="2012-08" db="EMBL/GenBank/DDBJ databases">
        <title>The Genome Sequence of Wuchereria bancrofti.</title>
        <authorList>
            <person name="Nutman T.B."/>
            <person name="Fink D.L."/>
            <person name="Russ C."/>
            <person name="Young S."/>
            <person name="Zeng Q."/>
            <person name="Koehrsen M."/>
            <person name="Alvarado L."/>
            <person name="Berlin A."/>
            <person name="Chapman S.B."/>
            <person name="Chen Z."/>
            <person name="Freedman E."/>
            <person name="Gellesch M."/>
            <person name="Goldberg J."/>
            <person name="Griggs A."/>
            <person name="Gujja S."/>
            <person name="Heilman E.R."/>
            <person name="Heiman D."/>
            <person name="Hepburn T."/>
            <person name="Howarth C."/>
            <person name="Jen D."/>
            <person name="Larson L."/>
            <person name="Lewis B."/>
            <person name="Mehta T."/>
            <person name="Park D."/>
            <person name="Pearson M."/>
            <person name="Roberts A."/>
            <person name="Saif S."/>
            <person name="Shea T."/>
            <person name="Shenoy N."/>
            <person name="Sisk P."/>
            <person name="Stolte C."/>
            <person name="Sykes S."/>
            <person name="Walk T."/>
            <person name="White J."/>
            <person name="Yandava C."/>
            <person name="Haas B."/>
            <person name="Henn M.R."/>
            <person name="Nusbaum C."/>
            <person name="Birren B."/>
        </authorList>
    </citation>
    <scope>NUCLEOTIDE SEQUENCE [LARGE SCALE GENOMIC DNA]</scope>
    <source>
        <strain evidence="2">NA</strain>
    </source>
</reference>
<name>J9EEI5_WUCBA</name>
<accession>J9EEI5</accession>
<gene>
    <name evidence="1" type="ORF">WUBG_15234</name>
</gene>
<feature type="non-terminal residue" evidence="1">
    <location>
        <position position="1"/>
    </location>
</feature>
<comment type="caution">
    <text evidence="1">The sequence shown here is derived from an EMBL/GenBank/DDBJ whole genome shotgun (WGS) entry which is preliminary data.</text>
</comment>
<evidence type="ECO:0000313" key="2">
    <source>
        <dbReference type="Proteomes" id="UP000004810"/>
    </source>
</evidence>
<dbReference type="Proteomes" id="UP000004810">
    <property type="component" value="Unassembled WGS sequence"/>
</dbReference>